<feature type="region of interest" description="Disordered" evidence="1">
    <location>
        <begin position="438"/>
        <end position="467"/>
    </location>
</feature>
<gene>
    <name evidence="3" type="ORF">K437DRAFT_25336</name>
</gene>
<feature type="region of interest" description="Disordered" evidence="1">
    <location>
        <begin position="1"/>
        <end position="51"/>
    </location>
</feature>
<feature type="region of interest" description="Disordered" evidence="1">
    <location>
        <begin position="244"/>
        <end position="273"/>
    </location>
</feature>
<dbReference type="InParanoid" id="A0A066WML0"/>
<dbReference type="GO" id="GO:0003700">
    <property type="term" value="F:DNA-binding transcription factor activity"/>
    <property type="evidence" value="ECO:0007669"/>
    <property type="project" value="InterPro"/>
</dbReference>
<sequence length="486" mass="52727">MSEPCLSVVSALSSQPQLHLPPASARVRGLAEDARKNRRREQNRRAQEAHRAKRLARLRELEDMVHEYELQCRNKDRQIYELQRKLRTSSQAGDQRECLERTTTTMIQHRCGTKDDPRRRSQDQRFASSVEHRLALSDAVTNDKKQPLSRSMPVGPSRSNGEGRYEVLDRMLPVPYTVSRPSDSPNGQVTLCQIADILKEERSPGVEQNPKTPCRSNTCSHLIALGSSNEQSLSMLAAAAVSIEQSGGQPSRKDSLGAQDAPMDEDSAGSQEAGAKKLYVNDESSFHPTPATVPSMPLSSRNTAMSAALPMSTLLPWHKRKQQQDHVDQRSPLCLHLAPLNRSISSSSTFSETTVSHCATTSAPEMASTATAIGRMLSPPALPTAPSLFPPSKERLPSLSQALSATNWHPHSLNHHPSSWPPVVSAFAAHPHLMASVSSNSMSSSWSPPPSSASSSPPSSSPASSSPCSFTLLATKPALAQSPACP</sequence>
<protein>
    <recommendedName>
        <fullName evidence="2">BZIP domain-containing protein</fullName>
    </recommendedName>
</protein>
<keyword evidence="4" id="KW-1185">Reference proteome</keyword>
<dbReference type="InterPro" id="IPR046347">
    <property type="entry name" value="bZIP_sf"/>
</dbReference>
<dbReference type="RefSeq" id="XP_013245053.1">
    <property type="nucleotide sequence ID" value="XM_013389599.1"/>
</dbReference>
<feature type="compositionally biased region" description="Basic and acidic residues" evidence="1">
    <location>
        <begin position="112"/>
        <end position="123"/>
    </location>
</feature>
<dbReference type="EMBL" id="JMSN01000012">
    <property type="protein sequence ID" value="KDN52244.1"/>
    <property type="molecule type" value="Genomic_DNA"/>
</dbReference>
<proteinExistence type="predicted"/>
<feature type="region of interest" description="Disordered" evidence="1">
    <location>
        <begin position="377"/>
        <end position="396"/>
    </location>
</feature>
<dbReference type="AlphaFoldDB" id="A0A066WML0"/>
<evidence type="ECO:0000259" key="2">
    <source>
        <dbReference type="PROSITE" id="PS00036"/>
    </source>
</evidence>
<dbReference type="InterPro" id="IPR004827">
    <property type="entry name" value="bZIP"/>
</dbReference>
<name>A0A066WML0_TILAU</name>
<feature type="compositionally biased region" description="Basic and acidic residues" evidence="1">
    <location>
        <begin position="130"/>
        <end position="146"/>
    </location>
</feature>
<organism evidence="3 4">
    <name type="scientific">Tilletiaria anomala (strain ATCC 24038 / CBS 436.72 / UBC 951)</name>
    <dbReference type="NCBI Taxonomy" id="1037660"/>
    <lineage>
        <taxon>Eukaryota</taxon>
        <taxon>Fungi</taxon>
        <taxon>Dikarya</taxon>
        <taxon>Basidiomycota</taxon>
        <taxon>Ustilaginomycotina</taxon>
        <taxon>Exobasidiomycetes</taxon>
        <taxon>Georgefischeriales</taxon>
        <taxon>Tilletiariaceae</taxon>
        <taxon>Tilletiaria</taxon>
    </lineage>
</organism>
<evidence type="ECO:0000313" key="3">
    <source>
        <dbReference type="EMBL" id="KDN52244.1"/>
    </source>
</evidence>
<feature type="domain" description="BZIP" evidence="2">
    <location>
        <begin position="38"/>
        <end position="53"/>
    </location>
</feature>
<reference evidence="3 4" key="1">
    <citation type="submission" date="2014-05" db="EMBL/GenBank/DDBJ databases">
        <title>Draft genome sequence of a rare smut relative, Tilletiaria anomala UBC 951.</title>
        <authorList>
            <consortium name="DOE Joint Genome Institute"/>
            <person name="Toome M."/>
            <person name="Kuo A."/>
            <person name="Henrissat B."/>
            <person name="Lipzen A."/>
            <person name="Tritt A."/>
            <person name="Yoshinaga Y."/>
            <person name="Zane M."/>
            <person name="Barry K."/>
            <person name="Grigoriev I.V."/>
            <person name="Spatafora J.W."/>
            <person name="Aimea M.C."/>
        </authorList>
    </citation>
    <scope>NUCLEOTIDE SEQUENCE [LARGE SCALE GENOMIC DNA]</scope>
    <source>
        <strain evidence="3 4">UBC 951</strain>
    </source>
</reference>
<evidence type="ECO:0000313" key="4">
    <source>
        <dbReference type="Proteomes" id="UP000027361"/>
    </source>
</evidence>
<dbReference type="GeneID" id="25263553"/>
<dbReference type="CDD" id="cd14688">
    <property type="entry name" value="bZIP_YAP"/>
    <property type="match status" value="1"/>
</dbReference>
<dbReference type="HOGENOM" id="CLU_561621_0_0_1"/>
<accession>A0A066WML0</accession>
<dbReference type="Proteomes" id="UP000027361">
    <property type="component" value="Unassembled WGS sequence"/>
</dbReference>
<feature type="region of interest" description="Disordered" evidence="1">
    <location>
        <begin position="108"/>
        <end position="163"/>
    </location>
</feature>
<dbReference type="SUPFAM" id="SSF57959">
    <property type="entry name" value="Leucine zipper domain"/>
    <property type="match status" value="1"/>
</dbReference>
<evidence type="ECO:0000256" key="1">
    <source>
        <dbReference type="SAM" id="MobiDB-lite"/>
    </source>
</evidence>
<dbReference type="PROSITE" id="PS00036">
    <property type="entry name" value="BZIP_BASIC"/>
    <property type="match status" value="1"/>
</dbReference>
<comment type="caution">
    <text evidence="3">The sequence shown here is derived from an EMBL/GenBank/DDBJ whole genome shotgun (WGS) entry which is preliminary data.</text>
</comment>